<dbReference type="EMBL" id="AZFV01000009">
    <property type="protein sequence ID" value="KRM17494.1"/>
    <property type="molecule type" value="Genomic_DNA"/>
</dbReference>
<proteinExistence type="predicted"/>
<dbReference type="AlphaFoldDB" id="A0A0R1WQU2"/>
<dbReference type="Proteomes" id="UP000051302">
    <property type="component" value="Unassembled WGS sequence"/>
</dbReference>
<protein>
    <submittedName>
        <fullName evidence="1">Uncharacterized protein</fullName>
    </submittedName>
</protein>
<accession>A0A0R1WQU2</accession>
<reference evidence="1 2" key="1">
    <citation type="journal article" date="2015" name="Genome Announc.">
        <title>Expanding the biotechnology potential of lactobacilli through comparative genomics of 213 strains and associated genera.</title>
        <authorList>
            <person name="Sun Z."/>
            <person name="Harris H.M."/>
            <person name="McCann A."/>
            <person name="Guo C."/>
            <person name="Argimon S."/>
            <person name="Zhang W."/>
            <person name="Yang X."/>
            <person name="Jeffery I.B."/>
            <person name="Cooney J.C."/>
            <person name="Kagawa T.F."/>
            <person name="Liu W."/>
            <person name="Song Y."/>
            <person name="Salvetti E."/>
            <person name="Wrobel A."/>
            <person name="Rasinkangas P."/>
            <person name="Parkhill J."/>
            <person name="Rea M.C."/>
            <person name="O'Sullivan O."/>
            <person name="Ritari J."/>
            <person name="Douillard F.P."/>
            <person name="Paul Ross R."/>
            <person name="Yang R."/>
            <person name="Briner A.E."/>
            <person name="Felis G.E."/>
            <person name="de Vos W.M."/>
            <person name="Barrangou R."/>
            <person name="Klaenhammer T.R."/>
            <person name="Caufield P.W."/>
            <person name="Cui Y."/>
            <person name="Zhang H."/>
            <person name="O'Toole P.W."/>
        </authorList>
    </citation>
    <scope>NUCLEOTIDE SEQUENCE [LARGE SCALE GENOMIC DNA]</scope>
    <source>
        <strain evidence="1 2">DSM 16982</strain>
    </source>
</reference>
<organism evidence="1 2">
    <name type="scientific">Companilactobacillus nantensis DSM 16982</name>
    <dbReference type="NCBI Taxonomy" id="1423774"/>
    <lineage>
        <taxon>Bacteria</taxon>
        <taxon>Bacillati</taxon>
        <taxon>Bacillota</taxon>
        <taxon>Bacilli</taxon>
        <taxon>Lactobacillales</taxon>
        <taxon>Lactobacillaceae</taxon>
        <taxon>Companilactobacillus</taxon>
    </lineage>
</organism>
<dbReference type="PATRIC" id="fig|1423774.3.peg.2795"/>
<dbReference type="STRING" id="1423774.FD31_GL002687"/>
<evidence type="ECO:0000313" key="2">
    <source>
        <dbReference type="Proteomes" id="UP000051302"/>
    </source>
</evidence>
<sequence>MNEYHWTPQTWLSFSNRERALIIAGIEIRITEEKKQQKEAERKAKSKAHR</sequence>
<name>A0A0R1WQU2_9LACO</name>
<keyword evidence="2" id="KW-1185">Reference proteome</keyword>
<comment type="caution">
    <text evidence="1">The sequence shown here is derived from an EMBL/GenBank/DDBJ whole genome shotgun (WGS) entry which is preliminary data.</text>
</comment>
<evidence type="ECO:0000313" key="1">
    <source>
        <dbReference type="EMBL" id="KRM17494.1"/>
    </source>
</evidence>
<gene>
    <name evidence="1" type="ORF">FD31_GL002687</name>
</gene>